<dbReference type="PANTHER" id="PTHR34698">
    <property type="entry name" value="5-OXOPROLINASE SUBUNIT B"/>
    <property type="match status" value="1"/>
</dbReference>
<name>A0AAC9HNX0_9PSEU</name>
<evidence type="ECO:0000256" key="1">
    <source>
        <dbReference type="ARBA" id="ARBA00022741"/>
    </source>
</evidence>
<dbReference type="KEGG" id="ahm:TL08_09515"/>
<evidence type="ECO:0000256" key="2">
    <source>
        <dbReference type="ARBA" id="ARBA00022801"/>
    </source>
</evidence>
<gene>
    <name evidence="5" type="ORF">TL08_09515</name>
</gene>
<dbReference type="GO" id="GO:0005524">
    <property type="term" value="F:ATP binding"/>
    <property type="evidence" value="ECO:0007669"/>
    <property type="project" value="UniProtKB-KW"/>
</dbReference>
<dbReference type="InterPro" id="IPR003833">
    <property type="entry name" value="CT_C_D"/>
</dbReference>
<feature type="domain" description="Carboxyltransferase" evidence="4">
    <location>
        <begin position="4"/>
        <end position="194"/>
    </location>
</feature>
<dbReference type="RefSeq" id="WP_069848221.1">
    <property type="nucleotide sequence ID" value="NZ_CP014859.1"/>
</dbReference>
<dbReference type="Pfam" id="PF02682">
    <property type="entry name" value="CT_C_D"/>
    <property type="match status" value="1"/>
</dbReference>
<evidence type="ECO:0000256" key="3">
    <source>
        <dbReference type="ARBA" id="ARBA00022840"/>
    </source>
</evidence>
<keyword evidence="3" id="KW-0067">ATP-binding</keyword>
<proteinExistence type="predicted"/>
<dbReference type="SUPFAM" id="SSF50891">
    <property type="entry name" value="Cyclophilin-like"/>
    <property type="match status" value="1"/>
</dbReference>
<dbReference type="PANTHER" id="PTHR34698:SF2">
    <property type="entry name" value="5-OXOPROLINASE SUBUNIT B"/>
    <property type="match status" value="1"/>
</dbReference>
<organism evidence="5 6">
    <name type="scientific">Actinoalloteichus hymeniacidonis</name>
    <dbReference type="NCBI Taxonomy" id="340345"/>
    <lineage>
        <taxon>Bacteria</taxon>
        <taxon>Bacillati</taxon>
        <taxon>Actinomycetota</taxon>
        <taxon>Actinomycetes</taxon>
        <taxon>Pseudonocardiales</taxon>
        <taxon>Pseudonocardiaceae</taxon>
        <taxon>Actinoalloteichus</taxon>
    </lineage>
</organism>
<dbReference type="Gene3D" id="2.40.100.10">
    <property type="entry name" value="Cyclophilin-like"/>
    <property type="match status" value="1"/>
</dbReference>
<keyword evidence="6" id="KW-1185">Reference proteome</keyword>
<keyword evidence="1" id="KW-0547">Nucleotide-binding</keyword>
<accession>A0AAC9HNX0</accession>
<dbReference type="EMBL" id="CP014859">
    <property type="protein sequence ID" value="AOS62718.1"/>
    <property type="molecule type" value="Genomic_DNA"/>
</dbReference>
<evidence type="ECO:0000313" key="5">
    <source>
        <dbReference type="EMBL" id="AOS62718.1"/>
    </source>
</evidence>
<dbReference type="Proteomes" id="UP000095210">
    <property type="component" value="Chromosome"/>
</dbReference>
<dbReference type="SMART" id="SM00796">
    <property type="entry name" value="AHS1"/>
    <property type="match status" value="1"/>
</dbReference>
<evidence type="ECO:0000259" key="4">
    <source>
        <dbReference type="SMART" id="SM00796"/>
    </source>
</evidence>
<dbReference type="Gene3D" id="3.30.1360.40">
    <property type="match status" value="1"/>
</dbReference>
<dbReference type="SUPFAM" id="SSF160467">
    <property type="entry name" value="PH0987 N-terminal domain-like"/>
    <property type="match status" value="1"/>
</dbReference>
<dbReference type="InterPro" id="IPR010016">
    <property type="entry name" value="PxpB"/>
</dbReference>
<evidence type="ECO:0000313" key="6">
    <source>
        <dbReference type="Proteomes" id="UP000095210"/>
    </source>
</evidence>
<keyword evidence="2 5" id="KW-0378">Hydrolase</keyword>
<dbReference type="InterPro" id="IPR029000">
    <property type="entry name" value="Cyclophilin-like_dom_sf"/>
</dbReference>
<dbReference type="GO" id="GO:0016787">
    <property type="term" value="F:hydrolase activity"/>
    <property type="evidence" value="ECO:0007669"/>
    <property type="project" value="UniProtKB-KW"/>
</dbReference>
<reference evidence="6" key="1">
    <citation type="submission" date="2016-03" db="EMBL/GenBank/DDBJ databases">
        <title>Complete genome sequence of the type strain Actinoalloteichus hymeniacidonis DSM 45092.</title>
        <authorList>
            <person name="Schaffert L."/>
            <person name="Albersmeier A."/>
            <person name="Winkler A."/>
            <person name="Kalinowski J."/>
            <person name="Zotchev S."/>
            <person name="Ruckert C."/>
        </authorList>
    </citation>
    <scope>NUCLEOTIDE SEQUENCE [LARGE SCALE GENOMIC DNA]</scope>
    <source>
        <strain evidence="6">HPA177(T) (DSM 45092(T))</strain>
    </source>
</reference>
<protein>
    <submittedName>
        <fullName evidence="5">Allophanate hydrolase subunit 1</fullName>
    </submittedName>
</protein>
<sequence length="205" mass="22002">MTYPRILPVGRSALLVELADLDAVQALHHSLTTDHIDGTTEIVPAARTVLVAFDPRLVSAELLAEAVRSRDPAPLSRTAGESIEVPVTYGGPDLAAVAELAGLSEQEVVRRHSGGDYRVAFCGFAPGFGYLVGGDPALRVPRRETPRVRVPGGSVAIADEFTAVYPRDSPGGWQLLGHTELELWHSDRPNPALLAPGDRVRFREA</sequence>
<dbReference type="AlphaFoldDB" id="A0AAC9HNX0"/>